<dbReference type="AlphaFoldDB" id="A0A7Y0EJ15"/>
<evidence type="ECO:0000313" key="1">
    <source>
        <dbReference type="EMBL" id="NMM64391.1"/>
    </source>
</evidence>
<reference evidence="1 2" key="2">
    <citation type="submission" date="2020-06" db="EMBL/GenBank/DDBJ databases">
        <title>Complete Genome Sequence of Clostridium muelleri sp. nov. P21T, an Acid-Alcohol Producing Acetogen Isolated from Old Hay.</title>
        <authorList>
            <person name="Duncan K.E."/>
            <person name="Tanner R.S."/>
        </authorList>
    </citation>
    <scope>NUCLEOTIDE SEQUENCE [LARGE SCALE GENOMIC DNA]</scope>
    <source>
        <strain evidence="1 2">P21</strain>
    </source>
</reference>
<dbReference type="Proteomes" id="UP000537131">
    <property type="component" value="Unassembled WGS sequence"/>
</dbReference>
<dbReference type="NCBIfam" id="TIGR01641">
    <property type="entry name" value="phageSPP1_gp7"/>
    <property type="match status" value="1"/>
</dbReference>
<dbReference type="RefSeq" id="WP_169298972.1">
    <property type="nucleotide sequence ID" value="NZ_JABBNI010000036.1"/>
</dbReference>
<organism evidence="1 2">
    <name type="scientific">Clostridium muellerianum</name>
    <dbReference type="NCBI Taxonomy" id="2716538"/>
    <lineage>
        <taxon>Bacteria</taxon>
        <taxon>Bacillati</taxon>
        <taxon>Bacillota</taxon>
        <taxon>Clostridia</taxon>
        <taxon>Eubacteriales</taxon>
        <taxon>Clostridiaceae</taxon>
        <taxon>Clostridium</taxon>
    </lineage>
</organism>
<proteinExistence type="predicted"/>
<protein>
    <submittedName>
        <fullName evidence="1">Minor capsid protein</fullName>
    </submittedName>
</protein>
<accession>A0A7Y0EJ15</accession>
<comment type="caution">
    <text evidence="1">The sequence shown here is derived from an EMBL/GenBank/DDBJ whole genome shotgun (WGS) entry which is preliminary data.</text>
</comment>
<evidence type="ECO:0000313" key="2">
    <source>
        <dbReference type="Proteomes" id="UP000537131"/>
    </source>
</evidence>
<dbReference type="EMBL" id="JABBNI010000036">
    <property type="protein sequence ID" value="NMM64391.1"/>
    <property type="molecule type" value="Genomic_DNA"/>
</dbReference>
<sequence>MKIEDKNKDKKLHEKMIALFLFILKYTKQIDLLMGTFKENRELIKTKINQIYLTYPNDDKLQLTSSTVNKITTELQPLFKQVINNLTLQEDEALGSLLSKVYKETYYKTSYIIGATKLIKLTDEQVAKIIKEKIDRKNAYDRNKINKIKFINQLIKEIKYNLIKGVSLQKMFKVIDKNFNTGVFYSHRLVENQLVIDFTKAQLQAYVDGGIEEVWYSAILDNVTTDLCKNLNDNIYPIGQAPIPILNTHVNCRSMLIPIIEGHKANSLSWEMYQSNNNITI</sequence>
<name>A0A7Y0EJ15_9CLOT</name>
<reference evidence="1 2" key="1">
    <citation type="submission" date="2020-04" db="EMBL/GenBank/DDBJ databases">
        <authorList>
            <person name="Doyle D.A."/>
        </authorList>
    </citation>
    <scope>NUCLEOTIDE SEQUENCE [LARGE SCALE GENOMIC DNA]</scope>
    <source>
        <strain evidence="1 2">P21</strain>
    </source>
</reference>
<keyword evidence="2" id="KW-1185">Reference proteome</keyword>
<dbReference type="InterPro" id="IPR006528">
    <property type="entry name" value="Phage_head_morphogenesis_dom"/>
</dbReference>
<gene>
    <name evidence="1" type="ORF">HBE96_17360</name>
</gene>